<evidence type="ECO:0000256" key="1">
    <source>
        <dbReference type="SAM" id="Phobius"/>
    </source>
</evidence>
<feature type="transmembrane region" description="Helical" evidence="1">
    <location>
        <begin position="177"/>
        <end position="198"/>
    </location>
</feature>
<reference evidence="2" key="1">
    <citation type="submission" date="2017-07" db="EMBL/GenBank/DDBJ databases">
        <title>Taro Niue Genome Assembly and Annotation.</title>
        <authorList>
            <person name="Atibalentja N."/>
            <person name="Keating K."/>
            <person name="Fields C.J."/>
        </authorList>
    </citation>
    <scope>NUCLEOTIDE SEQUENCE</scope>
    <source>
        <strain evidence="2">Niue_2</strain>
        <tissue evidence="2">Leaf</tissue>
    </source>
</reference>
<sequence length="380" mass="42126">MWLLGVSCGDTWLFLPDLVEVWNVGAYVVRLWSHVVAPVFRELIVSASACRELLPHCEEACCMPSSSAFRGLLGVAVLCHGFWCRVAHRGDLPGEGPFPLSCLEVELVALLVRVVSLWAIGRGDLLCHLLLCWFLVAWLDDVGQRALYSICALEVLVAVWCVALSACVVGAVPCVCVLLRADVVVALLKLLIFVRFSCGSLVESPLRLALCRFSRWCNCVASCLVLVLVVAPCTRARVVCFVLFGALVYYVVPWLTPGVFVGTVCCVVHAESCFRIVFDSAGSTRVVFHPTLVVGRGITQFRCFVVLCSRCFPTLLLSRVVLLPLSLEFLLLWLVRNWLSLLSLVREAHPLLSSDRDSLSQEFVAGWSWWWFVRRALPAV</sequence>
<keyword evidence="3" id="KW-1185">Reference proteome</keyword>
<accession>A0A843V0W4</accession>
<evidence type="ECO:0000313" key="3">
    <source>
        <dbReference type="Proteomes" id="UP000652761"/>
    </source>
</evidence>
<proteinExistence type="predicted"/>
<dbReference type="Proteomes" id="UP000652761">
    <property type="component" value="Unassembled WGS sequence"/>
</dbReference>
<feature type="transmembrane region" description="Helical" evidence="1">
    <location>
        <begin position="146"/>
        <end position="171"/>
    </location>
</feature>
<keyword evidence="1" id="KW-1133">Transmembrane helix</keyword>
<evidence type="ECO:0000313" key="2">
    <source>
        <dbReference type="EMBL" id="MQL88706.1"/>
    </source>
</evidence>
<protein>
    <submittedName>
        <fullName evidence="2">Uncharacterized protein</fullName>
    </submittedName>
</protein>
<keyword evidence="1" id="KW-0472">Membrane</keyword>
<comment type="caution">
    <text evidence="2">The sequence shown here is derived from an EMBL/GenBank/DDBJ whole genome shotgun (WGS) entry which is preliminary data.</text>
</comment>
<name>A0A843V0W4_COLES</name>
<dbReference type="EMBL" id="NMUH01001082">
    <property type="protein sequence ID" value="MQL88706.1"/>
    <property type="molecule type" value="Genomic_DNA"/>
</dbReference>
<keyword evidence="1" id="KW-0812">Transmembrane</keyword>
<dbReference type="AlphaFoldDB" id="A0A843V0W4"/>
<feature type="transmembrane region" description="Helical" evidence="1">
    <location>
        <begin position="219"/>
        <end position="252"/>
    </location>
</feature>
<organism evidence="2 3">
    <name type="scientific">Colocasia esculenta</name>
    <name type="common">Wild taro</name>
    <name type="synonym">Arum esculentum</name>
    <dbReference type="NCBI Taxonomy" id="4460"/>
    <lineage>
        <taxon>Eukaryota</taxon>
        <taxon>Viridiplantae</taxon>
        <taxon>Streptophyta</taxon>
        <taxon>Embryophyta</taxon>
        <taxon>Tracheophyta</taxon>
        <taxon>Spermatophyta</taxon>
        <taxon>Magnoliopsida</taxon>
        <taxon>Liliopsida</taxon>
        <taxon>Araceae</taxon>
        <taxon>Aroideae</taxon>
        <taxon>Colocasieae</taxon>
        <taxon>Colocasia</taxon>
    </lineage>
</organism>
<gene>
    <name evidence="2" type="ORF">Taro_021274</name>
</gene>